<proteinExistence type="predicted"/>
<sequence>MDLCTHQKCNKCCTSKYCVFHVQLKQWSTTQTAQTIDSYTEQPKTVPIRQPQVFISSQGQDPLPFFNVESHFIQNKRVHRLHYHHHNKGINGSISQTQSLQIGADDEKWSVISQSDLIYIPVMLHLLLSQFSRIKDR</sequence>
<accession>A0A5J4T5U4</accession>
<evidence type="ECO:0000313" key="2">
    <source>
        <dbReference type="Proteomes" id="UP000324800"/>
    </source>
</evidence>
<protein>
    <submittedName>
        <fullName evidence="1">Uncharacterized protein</fullName>
    </submittedName>
</protein>
<dbReference type="EMBL" id="SNRW01038648">
    <property type="protein sequence ID" value="KAA6353153.1"/>
    <property type="molecule type" value="Genomic_DNA"/>
</dbReference>
<gene>
    <name evidence="1" type="ORF">EZS28_051320</name>
</gene>
<dbReference type="Proteomes" id="UP000324800">
    <property type="component" value="Unassembled WGS sequence"/>
</dbReference>
<name>A0A5J4T5U4_9EUKA</name>
<dbReference type="AlphaFoldDB" id="A0A5J4T5U4"/>
<comment type="caution">
    <text evidence="1">The sequence shown here is derived from an EMBL/GenBank/DDBJ whole genome shotgun (WGS) entry which is preliminary data.</text>
</comment>
<organism evidence="1 2">
    <name type="scientific">Streblomastix strix</name>
    <dbReference type="NCBI Taxonomy" id="222440"/>
    <lineage>
        <taxon>Eukaryota</taxon>
        <taxon>Metamonada</taxon>
        <taxon>Preaxostyla</taxon>
        <taxon>Oxymonadida</taxon>
        <taxon>Streblomastigidae</taxon>
        <taxon>Streblomastix</taxon>
    </lineage>
</organism>
<reference evidence="1 2" key="1">
    <citation type="submission" date="2019-03" db="EMBL/GenBank/DDBJ databases">
        <title>Single cell metagenomics reveals metabolic interactions within the superorganism composed of flagellate Streblomastix strix and complex community of Bacteroidetes bacteria on its surface.</title>
        <authorList>
            <person name="Treitli S.C."/>
            <person name="Kolisko M."/>
            <person name="Husnik F."/>
            <person name="Keeling P."/>
            <person name="Hampl V."/>
        </authorList>
    </citation>
    <scope>NUCLEOTIDE SEQUENCE [LARGE SCALE GENOMIC DNA]</scope>
    <source>
        <strain evidence="1">ST1C</strain>
    </source>
</reference>
<evidence type="ECO:0000313" key="1">
    <source>
        <dbReference type="EMBL" id="KAA6353153.1"/>
    </source>
</evidence>